<name>A0ABM0MK03_SACKO</name>
<dbReference type="GeneID" id="102805285"/>
<dbReference type="InterPro" id="IPR011989">
    <property type="entry name" value="ARM-like"/>
</dbReference>
<feature type="region of interest" description="Disordered" evidence="1">
    <location>
        <begin position="1"/>
        <end position="34"/>
    </location>
</feature>
<dbReference type="PANTHER" id="PTHR46270">
    <property type="entry name" value="ARMADILLO-TYPE FOLD-RELATED"/>
    <property type="match status" value="1"/>
</dbReference>
<proteinExistence type="predicted"/>
<dbReference type="Proteomes" id="UP000694865">
    <property type="component" value="Unplaced"/>
</dbReference>
<dbReference type="Pfam" id="PF07177">
    <property type="entry name" value="Neuralized"/>
    <property type="match status" value="1"/>
</dbReference>
<dbReference type="InterPro" id="IPR016024">
    <property type="entry name" value="ARM-type_fold"/>
</dbReference>
<accession>A0ABM0MK03</accession>
<dbReference type="PANTHER" id="PTHR46270:SF2">
    <property type="entry name" value="TIR DOMAIN-CONTAINING PROTEIN"/>
    <property type="match status" value="1"/>
</dbReference>
<feature type="domain" description="NHR" evidence="2">
    <location>
        <begin position="96"/>
        <end position="269"/>
    </location>
</feature>
<keyword evidence="3" id="KW-1185">Reference proteome</keyword>
<dbReference type="InterPro" id="IPR043136">
    <property type="entry name" value="B30.2/SPRY_sf"/>
</dbReference>
<dbReference type="Gene3D" id="1.25.10.10">
    <property type="entry name" value="Leucine-rich Repeat Variant"/>
    <property type="match status" value="1"/>
</dbReference>
<reference evidence="4" key="1">
    <citation type="submission" date="2025-08" db="UniProtKB">
        <authorList>
            <consortium name="RefSeq"/>
        </authorList>
    </citation>
    <scope>IDENTIFICATION</scope>
    <source>
        <tissue evidence="4">Testes</tissue>
    </source>
</reference>
<dbReference type="Gene3D" id="2.60.120.920">
    <property type="match status" value="1"/>
</dbReference>
<sequence>MDRIGQNLGDRICGLTDEEPDKPKPPMSRPSLGSLGSMIMGIGEGQEITPPPVVDPPKSLSDRLFDMGLDVGPSHGQRIGGLTENQEGSVGSFSFPLPTHQTYYTLASVCGDNADVSCGGKRAVRKDGEKTENFGVVMTEQNMQDGKPFDVRLDRKNSKWAGSFEIGITTLNQNALPSLPSIYRSKEGITYLWSGKHILKNGVPLQEVEYDLDDSTIGDIIGIRKEGTTLHFYMNGKRLPNVVKNVTVGSYRGVVDIYGEAEEITIMGHNRPVTAIVRKRDRNKQHKELTYAPNSYSVMMGMRSTIDLLNTCDIDIPTAGTEIKTTIIQPYIDEREHHEKLEQFGDHLADLDAARAFTSLTERILAIPDRLRSEDVWSGLFNVRIACWNYTNVSRKMSVQLVKEGLIPLLLSDLREYGFKKSKKERVKFAVLSSLNILHNCARPAENYQAFSDSGAVDGVLPFLKSDDKEYVMVAALTLSYISDPEKMDQVEFDTKAVKHIFKVLGKALDSPDLCCRGNESGYYVVDLVQGLSNLADNERNKVTFLECGVMDLVVQTLKKCGQIEQEHAANIVWKLAQHDASRLKIEKNATAMDAIMKCSESTAVYVREAADRAVMALKPFRLTKQDIGFESSQPQCEYMDLCKRYLDTLKIPKEFFNPKFDLCYCNKCHTSRGDALYYVRGEPGMVYGIPITWCRFALNVHQSRVDALQVFDKWHIAYHGTQAQTVSDILKTGELLIAGDVGYGGKQIKEGEGHYHDGWKPHKFDTKNIFLSPTIRYAGLEAYSKPFRYRDRKTGKTYTAKASFQVCIRPHSYRVGKQTVGATFVFDPKINNNECEWYTKERGAIILYGLLINVREGEY</sequence>
<dbReference type="InterPro" id="IPR006573">
    <property type="entry name" value="NHR_dom"/>
</dbReference>
<organism evidence="3 4">
    <name type="scientific">Saccoglossus kowalevskii</name>
    <name type="common">Acorn worm</name>
    <dbReference type="NCBI Taxonomy" id="10224"/>
    <lineage>
        <taxon>Eukaryota</taxon>
        <taxon>Metazoa</taxon>
        <taxon>Hemichordata</taxon>
        <taxon>Enteropneusta</taxon>
        <taxon>Harrimaniidae</taxon>
        <taxon>Saccoglossus</taxon>
    </lineage>
</organism>
<dbReference type="RefSeq" id="XP_006820344.1">
    <property type="nucleotide sequence ID" value="XM_006820281.1"/>
</dbReference>
<evidence type="ECO:0000256" key="1">
    <source>
        <dbReference type="SAM" id="MobiDB-lite"/>
    </source>
</evidence>
<evidence type="ECO:0000313" key="3">
    <source>
        <dbReference type="Proteomes" id="UP000694865"/>
    </source>
</evidence>
<gene>
    <name evidence="4" type="primary">LOC102805285</name>
</gene>
<dbReference type="SUPFAM" id="SSF48371">
    <property type="entry name" value="ARM repeat"/>
    <property type="match status" value="1"/>
</dbReference>
<evidence type="ECO:0000313" key="4">
    <source>
        <dbReference type="RefSeq" id="XP_006820344.1"/>
    </source>
</evidence>
<protein>
    <submittedName>
        <fullName evidence="4">Neuralized-like protein 4-like</fullName>
    </submittedName>
</protein>
<dbReference type="PROSITE" id="PS51065">
    <property type="entry name" value="NHR"/>
    <property type="match status" value="1"/>
</dbReference>
<evidence type="ECO:0000259" key="2">
    <source>
        <dbReference type="PROSITE" id="PS51065"/>
    </source>
</evidence>